<dbReference type="InterPro" id="IPR000594">
    <property type="entry name" value="ThiF_NAD_FAD-bd"/>
</dbReference>
<dbReference type="Pfam" id="PF00899">
    <property type="entry name" value="ThiF"/>
    <property type="match status" value="1"/>
</dbReference>
<dbReference type="InterPro" id="IPR045886">
    <property type="entry name" value="ThiF/MoeB/HesA"/>
</dbReference>
<dbReference type="GO" id="GO:0016779">
    <property type="term" value="F:nucleotidyltransferase activity"/>
    <property type="evidence" value="ECO:0007669"/>
    <property type="project" value="UniProtKB-KW"/>
</dbReference>
<dbReference type="SUPFAM" id="SSF69572">
    <property type="entry name" value="Activating enzymes of the ubiquitin-like proteins"/>
    <property type="match status" value="1"/>
</dbReference>
<dbReference type="Proteomes" id="UP000568751">
    <property type="component" value="Unassembled WGS sequence"/>
</dbReference>
<reference evidence="2 3" key="1">
    <citation type="submission" date="2020-05" db="EMBL/GenBank/DDBJ databases">
        <title>Horizontal transmission and recombination maintain forever young bacterial symbiont genomes.</title>
        <authorList>
            <person name="Russell S.L."/>
            <person name="Pepper-Tunick E."/>
            <person name="Svedberg J."/>
            <person name="Byrne A."/>
            <person name="Ruelas Castillo J."/>
            <person name="Vollmers C."/>
            <person name="Beinart R.A."/>
            <person name="Corbett-Detig R."/>
        </authorList>
    </citation>
    <scope>NUCLEOTIDE SEQUENCE [LARGE SCALE GENOMIC DNA]</scope>
    <source>
        <strain evidence="2">455</strain>
    </source>
</reference>
<proteinExistence type="predicted"/>
<evidence type="ECO:0000313" key="2">
    <source>
        <dbReference type="EMBL" id="NYT27854.1"/>
    </source>
</evidence>
<organism evidence="2 3">
    <name type="scientific">Candidatus Thiodubiliella endoseptemdiera</name>
    <dbReference type="NCBI Taxonomy" id="2738886"/>
    <lineage>
        <taxon>Bacteria</taxon>
        <taxon>Pseudomonadati</taxon>
        <taxon>Pseudomonadota</taxon>
        <taxon>Gammaproteobacteria</taxon>
        <taxon>Candidatus Pseudothioglobaceae</taxon>
        <taxon>Candidatus Thiodubiliella</taxon>
    </lineage>
</organism>
<dbReference type="GO" id="GO:0061503">
    <property type="term" value="F:tRNA threonylcarbamoyladenosine dehydratase"/>
    <property type="evidence" value="ECO:0007669"/>
    <property type="project" value="TreeGrafter"/>
</dbReference>
<dbReference type="AlphaFoldDB" id="A0A853F1S3"/>
<sequence>MSNHLTTSTKLAIGNDLLNKFKNTRFCVVGCGGVGSLFAEMLVRSGAENIALIDADKVEYKNLNRTPFVLDDIACFKVNALESRLKAINSAVNIKIIPRHFGILIEGDKGRQEVRDLVVDSDIIVVVIDDNNMRIECEKLLNDVNNQYLVIGVEINENISRFACGWMTKTPDFEKDLKGYGENNGSYMSIVSEAVSSGFNLMMHHMKDGDFAKENYIERKYVNYFPVDSNQEQ</sequence>
<keyword evidence="2" id="KW-0548">Nucleotidyltransferase</keyword>
<dbReference type="GO" id="GO:0061504">
    <property type="term" value="P:cyclic threonylcarbamoyladenosine biosynthetic process"/>
    <property type="evidence" value="ECO:0007669"/>
    <property type="project" value="TreeGrafter"/>
</dbReference>
<dbReference type="EMBL" id="JACCHT010000002">
    <property type="protein sequence ID" value="NYT27854.1"/>
    <property type="molecule type" value="Genomic_DNA"/>
</dbReference>
<comment type="caution">
    <text evidence="2">The sequence shown here is derived from an EMBL/GenBank/DDBJ whole genome shotgun (WGS) entry which is preliminary data.</text>
</comment>
<protein>
    <submittedName>
        <fullName evidence="2">ThiF family adenylyltransferase</fullName>
    </submittedName>
</protein>
<dbReference type="GO" id="GO:0008641">
    <property type="term" value="F:ubiquitin-like modifier activating enzyme activity"/>
    <property type="evidence" value="ECO:0007669"/>
    <property type="project" value="InterPro"/>
</dbReference>
<dbReference type="InterPro" id="IPR035985">
    <property type="entry name" value="Ubiquitin-activating_enz"/>
</dbReference>
<evidence type="ECO:0000313" key="3">
    <source>
        <dbReference type="Proteomes" id="UP000568751"/>
    </source>
</evidence>
<dbReference type="Gene3D" id="3.40.50.720">
    <property type="entry name" value="NAD(P)-binding Rossmann-like Domain"/>
    <property type="match status" value="1"/>
</dbReference>
<name>A0A853F1S3_9GAMM</name>
<accession>A0A853F1S3</accession>
<keyword evidence="2" id="KW-0808">Transferase</keyword>
<evidence type="ECO:0000259" key="1">
    <source>
        <dbReference type="Pfam" id="PF00899"/>
    </source>
</evidence>
<dbReference type="PANTHER" id="PTHR43267">
    <property type="entry name" value="TRNA THREONYLCARBAMOYLADENOSINE DEHYDRATASE"/>
    <property type="match status" value="1"/>
</dbReference>
<feature type="domain" description="THIF-type NAD/FAD binding fold" evidence="1">
    <location>
        <begin position="12"/>
        <end position="144"/>
    </location>
</feature>
<dbReference type="PANTHER" id="PTHR43267:SF1">
    <property type="entry name" value="TRNA THREONYLCARBAMOYLADENOSINE DEHYDRATASE"/>
    <property type="match status" value="1"/>
</dbReference>
<gene>
    <name evidence="2" type="ORF">H0A76_08140</name>
</gene>